<evidence type="ECO:0000256" key="10">
    <source>
        <dbReference type="ARBA" id="ARBA00067932"/>
    </source>
</evidence>
<comment type="caution">
    <text evidence="16">The sequence shown here is derived from an EMBL/GenBank/DDBJ whole genome shotgun (WGS) entry which is preliminary data.</text>
</comment>
<protein>
    <recommendedName>
        <fullName evidence="10">ATP-dependent RNA helicase CshA</fullName>
        <ecNumber evidence="1">3.6.4.13</ecNumber>
    </recommendedName>
</protein>
<dbReference type="InterPro" id="IPR005580">
    <property type="entry name" value="DbpA/CsdA_RNA-bd_dom"/>
</dbReference>
<evidence type="ECO:0000256" key="12">
    <source>
        <dbReference type="RuleBase" id="RU000492"/>
    </source>
</evidence>
<evidence type="ECO:0000256" key="1">
    <source>
        <dbReference type="ARBA" id="ARBA00012552"/>
    </source>
</evidence>
<evidence type="ECO:0000256" key="8">
    <source>
        <dbReference type="ARBA" id="ARBA00038437"/>
    </source>
</evidence>
<evidence type="ECO:0000259" key="13">
    <source>
        <dbReference type="PROSITE" id="PS51192"/>
    </source>
</evidence>
<dbReference type="InterPro" id="IPR014001">
    <property type="entry name" value="Helicase_ATP-bd"/>
</dbReference>
<evidence type="ECO:0000256" key="4">
    <source>
        <dbReference type="ARBA" id="ARBA00022801"/>
    </source>
</evidence>
<dbReference type="GO" id="GO:0033592">
    <property type="term" value="F:RNA strand annealing activity"/>
    <property type="evidence" value="ECO:0007669"/>
    <property type="project" value="TreeGrafter"/>
</dbReference>
<dbReference type="GO" id="GO:0005829">
    <property type="term" value="C:cytosol"/>
    <property type="evidence" value="ECO:0007669"/>
    <property type="project" value="TreeGrafter"/>
</dbReference>
<keyword evidence="2" id="KW-0963">Cytoplasm</keyword>
<feature type="domain" description="Helicase C-terminal" evidence="14">
    <location>
        <begin position="218"/>
        <end position="378"/>
    </location>
</feature>
<dbReference type="InterPro" id="IPR011545">
    <property type="entry name" value="DEAD/DEAH_box_helicase_dom"/>
</dbReference>
<dbReference type="PROSITE" id="PS51192">
    <property type="entry name" value="HELICASE_ATP_BIND_1"/>
    <property type="match status" value="1"/>
</dbReference>
<proteinExistence type="inferred from homology"/>
<dbReference type="PROSITE" id="PS51194">
    <property type="entry name" value="HELICASE_CTER"/>
    <property type="match status" value="1"/>
</dbReference>
<evidence type="ECO:0000256" key="5">
    <source>
        <dbReference type="ARBA" id="ARBA00022806"/>
    </source>
</evidence>
<dbReference type="SUPFAM" id="SSF52540">
    <property type="entry name" value="P-loop containing nucleoside triphosphate hydrolases"/>
    <property type="match status" value="1"/>
</dbReference>
<dbReference type="InterPro" id="IPR000629">
    <property type="entry name" value="RNA-helicase_DEAD-box_CS"/>
</dbReference>
<dbReference type="CDD" id="cd00268">
    <property type="entry name" value="DEADc"/>
    <property type="match status" value="1"/>
</dbReference>
<organism evidence="16 17">
    <name type="scientific">Symbiobacterium thermophilum</name>
    <dbReference type="NCBI Taxonomy" id="2734"/>
    <lineage>
        <taxon>Bacteria</taxon>
        <taxon>Bacillati</taxon>
        <taxon>Bacillota</taxon>
        <taxon>Clostridia</taxon>
        <taxon>Eubacteriales</taxon>
        <taxon>Symbiobacteriaceae</taxon>
        <taxon>Symbiobacterium</taxon>
    </lineage>
</organism>
<dbReference type="EMBL" id="LWLV01000279">
    <property type="protein sequence ID" value="OTA41687.1"/>
    <property type="molecule type" value="Genomic_DNA"/>
</dbReference>
<dbReference type="InterPro" id="IPR012677">
    <property type="entry name" value="Nucleotide-bd_a/b_plait_sf"/>
</dbReference>
<sequence>MTETKLTFRDLQLSEKVLKALDDMGFEEPSPIQAQAIPALLQGKDVIGQAQTGTGKTAAFGVPIVERLVPGQRVVQALVLTPTRELAIQVAEEIMKIGRHARVKTIAIYGGQSIERQIRSLRFGVDVVIGTPGRILDHLGRGTLDLSHVRMVVLDEADEMLDMGFIEDIEKILQATPKERQTLLFSATMPPEVRRLAVRYMRDPIMISVTPQQLTVPQIDQYFCEVRPSFKTEALTRILDVENIERGICFCRTKKGVDELVEALQARGYQAEGIHGDMNQAQRNRVMSRFREGHIELLVATDVAARGLDISDVTHVINYDIPQDPESYVHRIGRTGRAGRTGTAITFVTPREFPQLRLIERVIKTRLQRKPVPTLSDVAEAQREQLKERLIKVLEENKLGEFRELAEDLLAEYDPSDLVAAALKLVSGEGKPAQPPQTEFGDTGAEEGMVRFFLNVGRAQSIQPADIVRTIAQEANIPGSSIGVINIYDRFTFVEVPKEVAGQVMQAMQGATIRGYQVNIEPAKPR</sequence>
<keyword evidence="7" id="KW-0346">Stress response</keyword>
<name>A0A1Y2T7H7_SYMTR</name>
<dbReference type="InterPro" id="IPR057325">
    <property type="entry name" value="DeaD_dimer"/>
</dbReference>
<evidence type="ECO:0000256" key="6">
    <source>
        <dbReference type="ARBA" id="ARBA00022840"/>
    </source>
</evidence>
<dbReference type="InterPro" id="IPR014014">
    <property type="entry name" value="RNA_helicase_DEAD_Q_motif"/>
</dbReference>
<dbReference type="GO" id="GO:0009409">
    <property type="term" value="P:response to cold"/>
    <property type="evidence" value="ECO:0007669"/>
    <property type="project" value="TreeGrafter"/>
</dbReference>
<gene>
    <name evidence="16" type="ORF">A6D92_04545</name>
</gene>
<dbReference type="PROSITE" id="PS00039">
    <property type="entry name" value="DEAD_ATP_HELICASE"/>
    <property type="match status" value="1"/>
</dbReference>
<keyword evidence="6 12" id="KW-0067">ATP-binding</keyword>
<dbReference type="Gene3D" id="3.40.50.300">
    <property type="entry name" value="P-loop containing nucleotide triphosphate hydrolases"/>
    <property type="match status" value="2"/>
</dbReference>
<evidence type="ECO:0000313" key="16">
    <source>
        <dbReference type="EMBL" id="OTA41687.1"/>
    </source>
</evidence>
<keyword evidence="4 12" id="KW-0378">Hydrolase</keyword>
<evidence type="ECO:0000256" key="9">
    <source>
        <dbReference type="ARBA" id="ARBA00047984"/>
    </source>
</evidence>
<evidence type="ECO:0000256" key="3">
    <source>
        <dbReference type="ARBA" id="ARBA00022741"/>
    </source>
</evidence>
<dbReference type="CDD" id="cd18787">
    <property type="entry name" value="SF2_C_DEAD"/>
    <property type="match status" value="1"/>
</dbReference>
<dbReference type="Gene3D" id="3.30.70.330">
    <property type="match status" value="1"/>
</dbReference>
<keyword evidence="5 12" id="KW-0347">Helicase</keyword>
<evidence type="ECO:0000256" key="7">
    <source>
        <dbReference type="ARBA" id="ARBA00023016"/>
    </source>
</evidence>
<dbReference type="AlphaFoldDB" id="A0A1Y2T7H7"/>
<dbReference type="GO" id="GO:0005524">
    <property type="term" value="F:ATP binding"/>
    <property type="evidence" value="ECO:0007669"/>
    <property type="project" value="UniProtKB-KW"/>
</dbReference>
<dbReference type="GO" id="GO:0003724">
    <property type="term" value="F:RNA helicase activity"/>
    <property type="evidence" value="ECO:0007669"/>
    <property type="project" value="UniProtKB-EC"/>
</dbReference>
<dbReference type="Pfam" id="PF00270">
    <property type="entry name" value="DEAD"/>
    <property type="match status" value="1"/>
</dbReference>
<evidence type="ECO:0000313" key="17">
    <source>
        <dbReference type="Proteomes" id="UP000194267"/>
    </source>
</evidence>
<keyword evidence="3 12" id="KW-0547">Nucleotide-binding</keyword>
<dbReference type="SMART" id="SM00487">
    <property type="entry name" value="DEXDc"/>
    <property type="match status" value="1"/>
</dbReference>
<dbReference type="Pfam" id="PF00271">
    <property type="entry name" value="Helicase_C"/>
    <property type="match status" value="1"/>
</dbReference>
<dbReference type="InterPro" id="IPR050547">
    <property type="entry name" value="DEAD_box_RNA_helicases"/>
</dbReference>
<dbReference type="Pfam" id="PF03880">
    <property type="entry name" value="DbpA"/>
    <property type="match status" value="1"/>
</dbReference>
<dbReference type="GO" id="GO:0016787">
    <property type="term" value="F:hydrolase activity"/>
    <property type="evidence" value="ECO:0007669"/>
    <property type="project" value="UniProtKB-KW"/>
</dbReference>
<comment type="similarity">
    <text evidence="8 12">Belongs to the DEAD box helicase family.</text>
</comment>
<evidence type="ECO:0000259" key="15">
    <source>
        <dbReference type="PROSITE" id="PS51195"/>
    </source>
</evidence>
<dbReference type="SMART" id="SM00490">
    <property type="entry name" value="HELICc"/>
    <property type="match status" value="1"/>
</dbReference>
<feature type="domain" description="DEAD-box RNA helicase Q" evidence="15">
    <location>
        <begin position="6"/>
        <end position="34"/>
    </location>
</feature>
<dbReference type="PANTHER" id="PTHR47963">
    <property type="entry name" value="DEAD-BOX ATP-DEPENDENT RNA HELICASE 47, MITOCHONDRIAL"/>
    <property type="match status" value="1"/>
</dbReference>
<evidence type="ECO:0000256" key="11">
    <source>
        <dbReference type="PROSITE-ProRule" id="PRU00552"/>
    </source>
</evidence>
<dbReference type="Proteomes" id="UP000194267">
    <property type="component" value="Unassembled WGS sequence"/>
</dbReference>
<dbReference type="Pfam" id="PF25399">
    <property type="entry name" value="DeaD_dimer"/>
    <property type="match status" value="1"/>
</dbReference>
<dbReference type="InterPro" id="IPR044742">
    <property type="entry name" value="DEAD/DEAH_RhlB"/>
</dbReference>
<dbReference type="PANTHER" id="PTHR47963:SF8">
    <property type="entry name" value="ATP-DEPENDENT RNA HELICASE DEAD"/>
    <property type="match status" value="1"/>
</dbReference>
<dbReference type="InterPro" id="IPR027417">
    <property type="entry name" value="P-loop_NTPase"/>
</dbReference>
<dbReference type="CDD" id="cd12252">
    <property type="entry name" value="RRM_DbpA"/>
    <property type="match status" value="1"/>
</dbReference>
<dbReference type="EC" id="3.6.4.13" evidence="1"/>
<reference evidence="17" key="1">
    <citation type="submission" date="2016-04" db="EMBL/GenBank/DDBJ databases">
        <authorList>
            <person name="Antunes L.P."/>
            <person name="Martins L.F."/>
            <person name="Pereira R.V."/>
            <person name="Thomas A.M."/>
            <person name="Barbosa D."/>
            <person name="Nascimento L."/>
            <person name="Silva G.M."/>
            <person name="Condomitti G.W."/>
            <person name="Digiampietri L.A."/>
            <person name="Lombardi K.C."/>
            <person name="Ramos P.L."/>
            <person name="Quaggio R.B."/>
            <person name="Oliveira J.C."/>
            <person name="Pascon R.C."/>
            <person name="Cruz J.B."/>
            <person name="Silva A.M."/>
            <person name="Setubal J.C."/>
        </authorList>
    </citation>
    <scope>NUCLEOTIDE SEQUENCE [LARGE SCALE GENOMIC DNA]</scope>
</reference>
<accession>A0A1Y2T7H7</accession>
<feature type="domain" description="Helicase ATP-binding" evidence="13">
    <location>
        <begin position="37"/>
        <end position="207"/>
    </location>
</feature>
<evidence type="ECO:0000256" key="2">
    <source>
        <dbReference type="ARBA" id="ARBA00022490"/>
    </source>
</evidence>
<evidence type="ECO:0000259" key="14">
    <source>
        <dbReference type="PROSITE" id="PS51194"/>
    </source>
</evidence>
<dbReference type="PROSITE" id="PS51195">
    <property type="entry name" value="Q_MOTIF"/>
    <property type="match status" value="1"/>
</dbReference>
<dbReference type="GO" id="GO:0005840">
    <property type="term" value="C:ribosome"/>
    <property type="evidence" value="ECO:0007669"/>
    <property type="project" value="TreeGrafter"/>
</dbReference>
<dbReference type="InterPro" id="IPR001650">
    <property type="entry name" value="Helicase_C-like"/>
</dbReference>
<comment type="catalytic activity">
    <reaction evidence="9">
        <text>ATP + H2O = ADP + phosphate + H(+)</text>
        <dbReference type="Rhea" id="RHEA:13065"/>
        <dbReference type="ChEBI" id="CHEBI:15377"/>
        <dbReference type="ChEBI" id="CHEBI:15378"/>
        <dbReference type="ChEBI" id="CHEBI:30616"/>
        <dbReference type="ChEBI" id="CHEBI:43474"/>
        <dbReference type="ChEBI" id="CHEBI:456216"/>
        <dbReference type="EC" id="3.6.4.13"/>
    </reaction>
</comment>
<dbReference type="FunFam" id="3.40.50.300:FF:000108">
    <property type="entry name" value="ATP-dependent RNA helicase RhlE"/>
    <property type="match status" value="1"/>
</dbReference>
<feature type="short sequence motif" description="Q motif" evidence="11">
    <location>
        <begin position="6"/>
        <end position="34"/>
    </location>
</feature>